<keyword evidence="2" id="KW-1185">Reference proteome</keyword>
<dbReference type="Proteomes" id="UP000805193">
    <property type="component" value="Unassembled WGS sequence"/>
</dbReference>
<dbReference type="EMBL" id="JABSTQ010009039">
    <property type="protein sequence ID" value="KAG0433665.1"/>
    <property type="molecule type" value="Genomic_DNA"/>
</dbReference>
<evidence type="ECO:0000313" key="1">
    <source>
        <dbReference type="EMBL" id="KAG0433665.1"/>
    </source>
</evidence>
<evidence type="ECO:0000313" key="2">
    <source>
        <dbReference type="Proteomes" id="UP000805193"/>
    </source>
</evidence>
<sequence>MEEGSSGLPPRRAVCFLQPPLPEFEQPELTFGGASSAPNRLSQLPEPLRDVSVNRGLATSRPSARARPERAACRTPGVPSALEVGERMPDPVRFTLPAIPGLTARAPPTAALSAEPYQRCQTCTLMRSPLALFAIGRILNSSEPSPGASALFAFDYAVCTQGAFVSHVVTPRRKRRRIA</sequence>
<comment type="caution">
    <text evidence="1">The sequence shown here is derived from an EMBL/GenBank/DDBJ whole genome shotgun (WGS) entry which is preliminary data.</text>
</comment>
<name>A0AC60QJN4_IXOPE</name>
<organism evidence="1 2">
    <name type="scientific">Ixodes persulcatus</name>
    <name type="common">Taiga tick</name>
    <dbReference type="NCBI Taxonomy" id="34615"/>
    <lineage>
        <taxon>Eukaryota</taxon>
        <taxon>Metazoa</taxon>
        <taxon>Ecdysozoa</taxon>
        <taxon>Arthropoda</taxon>
        <taxon>Chelicerata</taxon>
        <taxon>Arachnida</taxon>
        <taxon>Acari</taxon>
        <taxon>Parasitiformes</taxon>
        <taxon>Ixodida</taxon>
        <taxon>Ixodoidea</taxon>
        <taxon>Ixodidae</taxon>
        <taxon>Ixodinae</taxon>
        <taxon>Ixodes</taxon>
    </lineage>
</organism>
<proteinExistence type="predicted"/>
<gene>
    <name evidence="1" type="ORF">HPB47_019702</name>
</gene>
<reference evidence="1 2" key="1">
    <citation type="journal article" date="2020" name="Cell">
        <title>Large-Scale Comparative Analyses of Tick Genomes Elucidate Their Genetic Diversity and Vector Capacities.</title>
        <authorList>
            <consortium name="Tick Genome and Microbiome Consortium (TIGMIC)"/>
            <person name="Jia N."/>
            <person name="Wang J."/>
            <person name="Shi W."/>
            <person name="Du L."/>
            <person name="Sun Y."/>
            <person name="Zhan W."/>
            <person name="Jiang J.F."/>
            <person name="Wang Q."/>
            <person name="Zhang B."/>
            <person name="Ji P."/>
            <person name="Bell-Sakyi L."/>
            <person name="Cui X.M."/>
            <person name="Yuan T.T."/>
            <person name="Jiang B.G."/>
            <person name="Yang W.F."/>
            <person name="Lam T.T."/>
            <person name="Chang Q.C."/>
            <person name="Ding S.J."/>
            <person name="Wang X.J."/>
            <person name="Zhu J.G."/>
            <person name="Ruan X.D."/>
            <person name="Zhao L."/>
            <person name="Wei J.T."/>
            <person name="Ye R.Z."/>
            <person name="Que T.C."/>
            <person name="Du C.H."/>
            <person name="Zhou Y.H."/>
            <person name="Cheng J.X."/>
            <person name="Dai P.F."/>
            <person name="Guo W.B."/>
            <person name="Han X.H."/>
            <person name="Huang E.J."/>
            <person name="Li L.F."/>
            <person name="Wei W."/>
            <person name="Gao Y.C."/>
            <person name="Liu J.Z."/>
            <person name="Shao H.Z."/>
            <person name="Wang X."/>
            <person name="Wang C.C."/>
            <person name="Yang T.C."/>
            <person name="Huo Q.B."/>
            <person name="Li W."/>
            <person name="Chen H.Y."/>
            <person name="Chen S.E."/>
            <person name="Zhou L.G."/>
            <person name="Ni X.B."/>
            <person name="Tian J.H."/>
            <person name="Sheng Y."/>
            <person name="Liu T."/>
            <person name="Pan Y.S."/>
            <person name="Xia L.Y."/>
            <person name="Li J."/>
            <person name="Zhao F."/>
            <person name="Cao W.C."/>
        </authorList>
    </citation>
    <scope>NUCLEOTIDE SEQUENCE [LARGE SCALE GENOMIC DNA]</scope>
    <source>
        <strain evidence="1">Iper-2018</strain>
    </source>
</reference>
<accession>A0AC60QJN4</accession>
<protein>
    <submittedName>
        <fullName evidence="1">Uncharacterized protein</fullName>
    </submittedName>
</protein>